<evidence type="ECO:0000313" key="3">
    <source>
        <dbReference type="Proteomes" id="UP000176944"/>
    </source>
</evidence>
<reference evidence="3" key="1">
    <citation type="submission" date="2016-10" db="EMBL/GenBank/DDBJ databases">
        <title>Comparative genomics uncovers the prolific and rare metabolic potential of the cyanobacterial genus Moorea.</title>
        <authorList>
            <person name="Leao T."/>
            <person name="Castelao G."/>
            <person name="Korobeynikov A."/>
            <person name="Monroe E.A."/>
            <person name="Podell S."/>
            <person name="Glukhov E."/>
            <person name="Allen E."/>
            <person name="Gerwick W.H."/>
            <person name="Gerwick L."/>
        </authorList>
    </citation>
    <scope>NUCLEOTIDE SEQUENCE [LARGE SCALE GENOMIC DNA]</scope>
    <source>
        <strain evidence="3">JHB</strain>
    </source>
</reference>
<sequence length="96" mass="10796">MSLFATDRVLVPIDFSETSFEALAKTIEFVKDASHIYVIHVLPPLNPGEPGVMWRTVDSQTRKSHVEKVLSDRFKERDILPTLLSTGQRGLLTNTS</sequence>
<gene>
    <name evidence="2" type="ORF">BJP36_05655</name>
</gene>
<name>A0A1D9FVU7_MOOP1</name>
<proteinExistence type="predicted"/>
<dbReference type="Pfam" id="PF00582">
    <property type="entry name" value="Usp"/>
    <property type="match status" value="1"/>
</dbReference>
<evidence type="ECO:0000259" key="1">
    <source>
        <dbReference type="Pfam" id="PF00582"/>
    </source>
</evidence>
<accession>A0A1D9FVU7</accession>
<dbReference type="EMBL" id="CP017708">
    <property type="protein sequence ID" value="AOY79477.1"/>
    <property type="molecule type" value="Genomic_DNA"/>
</dbReference>
<organism evidence="2 3">
    <name type="scientific">Moorena producens (strain JHB)</name>
    <dbReference type="NCBI Taxonomy" id="1454205"/>
    <lineage>
        <taxon>Bacteria</taxon>
        <taxon>Bacillati</taxon>
        <taxon>Cyanobacteriota</taxon>
        <taxon>Cyanophyceae</taxon>
        <taxon>Coleofasciculales</taxon>
        <taxon>Coleofasciculaceae</taxon>
        <taxon>Moorena</taxon>
    </lineage>
</organism>
<protein>
    <recommendedName>
        <fullName evidence="1">UspA domain-containing protein</fullName>
    </recommendedName>
</protein>
<dbReference type="InterPro" id="IPR006016">
    <property type="entry name" value="UspA"/>
</dbReference>
<dbReference type="SUPFAM" id="SSF52402">
    <property type="entry name" value="Adenine nucleotide alpha hydrolases-like"/>
    <property type="match status" value="1"/>
</dbReference>
<feature type="domain" description="UspA" evidence="1">
    <location>
        <begin position="7"/>
        <end position="69"/>
    </location>
</feature>
<dbReference type="AlphaFoldDB" id="A0A1D9FVU7"/>
<evidence type="ECO:0000313" key="2">
    <source>
        <dbReference type="EMBL" id="AOY79477.1"/>
    </source>
</evidence>
<dbReference type="CDD" id="cd00293">
    <property type="entry name" value="USP-like"/>
    <property type="match status" value="1"/>
</dbReference>
<dbReference type="Gene3D" id="3.40.50.12370">
    <property type="match status" value="1"/>
</dbReference>
<dbReference type="Proteomes" id="UP000176944">
    <property type="component" value="Chromosome"/>
</dbReference>